<reference evidence="2" key="1">
    <citation type="submission" date="2022-06" db="EMBL/GenBank/DDBJ databases">
        <title>Novel species in genus nocardia.</title>
        <authorList>
            <person name="Li F."/>
        </authorList>
    </citation>
    <scope>NUCLEOTIDE SEQUENCE</scope>
    <source>
        <strain evidence="2">CDC141</strain>
    </source>
</reference>
<protein>
    <submittedName>
        <fullName evidence="2">Uncharacterized protein</fullName>
    </submittedName>
</protein>
<keyword evidence="3" id="KW-1185">Reference proteome</keyword>
<keyword evidence="1" id="KW-1133">Transmembrane helix</keyword>
<name>A0A9X2E6J6_9NOCA</name>
<keyword evidence="1" id="KW-0472">Membrane</keyword>
<dbReference type="Proteomes" id="UP001139157">
    <property type="component" value="Unassembled WGS sequence"/>
</dbReference>
<keyword evidence="1" id="KW-0812">Transmembrane</keyword>
<proteinExistence type="predicted"/>
<dbReference type="RefSeq" id="WP_251910798.1">
    <property type="nucleotide sequence ID" value="NZ_JAMRXG010000003.1"/>
</dbReference>
<evidence type="ECO:0000313" key="2">
    <source>
        <dbReference type="EMBL" id="MCM6773745.1"/>
    </source>
</evidence>
<feature type="transmembrane region" description="Helical" evidence="1">
    <location>
        <begin position="108"/>
        <end position="135"/>
    </location>
</feature>
<sequence length="138" mass="14556">MTGGTLVGILFTLVVTPVGIALAAKGGADIRYWVIVGHVTDRWTAALEILGGSVLLLLIAAFATFSPAATIVASLVWGVFPGILHILFPEDTFRLINDLPLIDNAMKVALHAWATNGFALISGFMLLGAGFVGVLRRK</sequence>
<accession>A0A9X2E6J6</accession>
<organism evidence="2 3">
    <name type="scientific">Nocardia pulmonis</name>
    <dbReference type="NCBI Taxonomy" id="2951408"/>
    <lineage>
        <taxon>Bacteria</taxon>
        <taxon>Bacillati</taxon>
        <taxon>Actinomycetota</taxon>
        <taxon>Actinomycetes</taxon>
        <taxon>Mycobacteriales</taxon>
        <taxon>Nocardiaceae</taxon>
        <taxon>Nocardia</taxon>
    </lineage>
</organism>
<dbReference type="AlphaFoldDB" id="A0A9X2E6J6"/>
<feature type="transmembrane region" description="Helical" evidence="1">
    <location>
        <begin position="69"/>
        <end position="88"/>
    </location>
</feature>
<evidence type="ECO:0000256" key="1">
    <source>
        <dbReference type="SAM" id="Phobius"/>
    </source>
</evidence>
<evidence type="ECO:0000313" key="3">
    <source>
        <dbReference type="Proteomes" id="UP001139157"/>
    </source>
</evidence>
<gene>
    <name evidence="2" type="ORF">NDR86_09710</name>
</gene>
<feature type="transmembrane region" description="Helical" evidence="1">
    <location>
        <begin position="43"/>
        <end position="62"/>
    </location>
</feature>
<dbReference type="EMBL" id="JAMRXG010000003">
    <property type="protein sequence ID" value="MCM6773745.1"/>
    <property type="molecule type" value="Genomic_DNA"/>
</dbReference>
<comment type="caution">
    <text evidence="2">The sequence shown here is derived from an EMBL/GenBank/DDBJ whole genome shotgun (WGS) entry which is preliminary data.</text>
</comment>